<dbReference type="PANTHER" id="PTHR33512:SF14">
    <property type="entry name" value="EXPRESSED PROTEIN"/>
    <property type="match status" value="1"/>
</dbReference>
<feature type="compositionally biased region" description="Pro residues" evidence="1">
    <location>
        <begin position="220"/>
        <end position="233"/>
    </location>
</feature>
<protein>
    <recommendedName>
        <fullName evidence="6">Malectin-like domain-containing protein</fullName>
    </recommendedName>
</protein>
<dbReference type="STRING" id="13333.U5DAB8"/>
<dbReference type="AlphaFoldDB" id="U5DAB8"/>
<dbReference type="PANTHER" id="PTHR33512">
    <property type="entry name" value="PROTEIN, PUTATIVE (DUF1191)-RELATED"/>
    <property type="match status" value="1"/>
</dbReference>
<evidence type="ECO:0000256" key="2">
    <source>
        <dbReference type="SAM" id="Phobius"/>
    </source>
</evidence>
<keyword evidence="2" id="KW-0812">Transmembrane</keyword>
<keyword evidence="5" id="KW-1185">Reference proteome</keyword>
<gene>
    <name evidence="4" type="ORF">AMTR_s00061p00162330</name>
</gene>
<keyword evidence="2" id="KW-0472">Membrane</keyword>
<feature type="transmembrane region" description="Helical" evidence="2">
    <location>
        <begin position="246"/>
        <end position="272"/>
    </location>
</feature>
<dbReference type="Pfam" id="PF06697">
    <property type="entry name" value="DUF1191"/>
    <property type="match status" value="1"/>
</dbReference>
<feature type="region of interest" description="Disordered" evidence="1">
    <location>
        <begin position="217"/>
        <end position="239"/>
    </location>
</feature>
<keyword evidence="2" id="KW-1133">Transmembrane helix</keyword>
<dbReference type="KEGG" id="atr:18447519"/>
<sequence>MEFISSLNNLNIFILVALVLLFSESDAQEPGAYNETSQSLDSLLQDYAYKAFIRPRTGVVYTASVPQNISGVKLEAVRLRHGSFWRKGINYNEFQIPAGVRVLPYVQRFALIYQNLGNWSAIYYSVPGHTLISPVLGLLAYDASNLTAINLPVLQLNASKEPISIEFGGLKVPNGMVPKCVWFDLNGSVKLTDLLPRNMCSTSQQGHFSVVVESNAQAPSPTPAKAPPTPIEPPRASTHKKGTSNVWKITVASVIGGLVIISLFCFLVIGLLRYQKKSKFAAMERYADQGEALHMATVGNTKAPAAPGTRTQPVLEHEYVA</sequence>
<evidence type="ECO:0000313" key="4">
    <source>
        <dbReference type="EMBL" id="ERN19145.1"/>
    </source>
</evidence>
<feature type="region of interest" description="Disordered" evidence="1">
    <location>
        <begin position="301"/>
        <end position="321"/>
    </location>
</feature>
<evidence type="ECO:0008006" key="6">
    <source>
        <dbReference type="Google" id="ProtNLM"/>
    </source>
</evidence>
<evidence type="ECO:0000313" key="5">
    <source>
        <dbReference type="Proteomes" id="UP000017836"/>
    </source>
</evidence>
<organism evidence="4 5">
    <name type="scientific">Amborella trichopoda</name>
    <dbReference type="NCBI Taxonomy" id="13333"/>
    <lineage>
        <taxon>Eukaryota</taxon>
        <taxon>Viridiplantae</taxon>
        <taxon>Streptophyta</taxon>
        <taxon>Embryophyta</taxon>
        <taxon>Tracheophyta</taxon>
        <taxon>Spermatophyta</taxon>
        <taxon>Magnoliopsida</taxon>
        <taxon>Amborellales</taxon>
        <taxon>Amborellaceae</taxon>
        <taxon>Amborella</taxon>
    </lineage>
</organism>
<dbReference type="HOGENOM" id="CLU_062328_0_0_1"/>
<accession>U5DAB8</accession>
<evidence type="ECO:0000256" key="1">
    <source>
        <dbReference type="SAM" id="MobiDB-lite"/>
    </source>
</evidence>
<dbReference type="Gramene" id="ERN19145">
    <property type="protein sequence ID" value="ERN19145"/>
    <property type="gene ID" value="AMTR_s00061p00162330"/>
</dbReference>
<feature type="signal peptide" evidence="3">
    <location>
        <begin position="1"/>
        <end position="27"/>
    </location>
</feature>
<feature type="chain" id="PRO_5004658986" description="Malectin-like domain-containing protein" evidence="3">
    <location>
        <begin position="28"/>
        <end position="321"/>
    </location>
</feature>
<dbReference type="OMA" id="CFESLPG"/>
<proteinExistence type="predicted"/>
<name>U5DAB8_AMBTC</name>
<dbReference type="Proteomes" id="UP000017836">
    <property type="component" value="Unassembled WGS sequence"/>
</dbReference>
<dbReference type="EMBL" id="KI392075">
    <property type="protein sequence ID" value="ERN19145.1"/>
    <property type="molecule type" value="Genomic_DNA"/>
</dbReference>
<evidence type="ECO:0000256" key="3">
    <source>
        <dbReference type="SAM" id="SignalP"/>
    </source>
</evidence>
<reference evidence="5" key="1">
    <citation type="journal article" date="2013" name="Science">
        <title>The Amborella genome and the evolution of flowering plants.</title>
        <authorList>
            <consortium name="Amborella Genome Project"/>
        </authorList>
    </citation>
    <scope>NUCLEOTIDE SEQUENCE [LARGE SCALE GENOMIC DNA]</scope>
</reference>
<dbReference type="InterPro" id="IPR010605">
    <property type="entry name" value="DUF1191"/>
</dbReference>
<keyword evidence="3" id="KW-0732">Signal</keyword>
<dbReference type="eggNOG" id="ENOG502QSPM">
    <property type="taxonomic scope" value="Eukaryota"/>
</dbReference>
<dbReference type="OrthoDB" id="1925347at2759"/>